<dbReference type="EMBL" id="JBHSBL010000026">
    <property type="protein sequence ID" value="MFC4070963.1"/>
    <property type="molecule type" value="Genomic_DNA"/>
</dbReference>
<comment type="caution">
    <text evidence="1">The sequence shown here is derived from an EMBL/GenBank/DDBJ whole genome shotgun (WGS) entry which is preliminary data.</text>
</comment>
<proteinExistence type="predicted"/>
<keyword evidence="2" id="KW-1185">Reference proteome</keyword>
<dbReference type="RefSeq" id="WP_378071836.1">
    <property type="nucleotide sequence ID" value="NZ_JBHSBL010000026.1"/>
</dbReference>
<evidence type="ECO:0000313" key="2">
    <source>
        <dbReference type="Proteomes" id="UP001595867"/>
    </source>
</evidence>
<reference evidence="2" key="1">
    <citation type="journal article" date="2019" name="Int. J. Syst. Evol. Microbiol.">
        <title>The Global Catalogue of Microorganisms (GCM) 10K type strain sequencing project: providing services to taxonomists for standard genome sequencing and annotation.</title>
        <authorList>
            <consortium name="The Broad Institute Genomics Platform"/>
            <consortium name="The Broad Institute Genome Sequencing Center for Infectious Disease"/>
            <person name="Wu L."/>
            <person name="Ma J."/>
        </authorList>
    </citation>
    <scope>NUCLEOTIDE SEQUENCE [LARGE SCALE GENOMIC DNA]</scope>
    <source>
        <strain evidence="2">TBRC 5832</strain>
    </source>
</reference>
<gene>
    <name evidence="1" type="ORF">ACFO0C_39050</name>
</gene>
<name>A0ABV8J8W9_9ACTN</name>
<organism evidence="1 2">
    <name type="scientific">Actinoplanes subglobosus</name>
    <dbReference type="NCBI Taxonomy" id="1547892"/>
    <lineage>
        <taxon>Bacteria</taxon>
        <taxon>Bacillati</taxon>
        <taxon>Actinomycetota</taxon>
        <taxon>Actinomycetes</taxon>
        <taxon>Micromonosporales</taxon>
        <taxon>Micromonosporaceae</taxon>
        <taxon>Actinoplanes</taxon>
    </lineage>
</organism>
<dbReference type="Proteomes" id="UP001595867">
    <property type="component" value="Unassembled WGS sequence"/>
</dbReference>
<accession>A0ABV8J8W9</accession>
<sequence>MDLTDDPAILDELSALADGLAGYLSQADQADRLLLLFADDRRLARRYDPRTGGWDDYHEDLEAAWDVLDRRLATSEGLADPVPSLIRLALVRATLSSAEDVPPALVAAAVGTGAWSVDRTLSTIGRHPSPDHRVLMLGHLLRTLDLDEDTTRAVTAQMIELSRLPGEDLPAEALLRNLDVLDPAHRITVTDRIASDAEVVTFSLNDDPRTGTAVSPLAVVEAIERIPEARRPVLLGKVADALLRSLAPSREPDAETTPSGVTADAWRPLMEVQQDDAFDVLLDPTRRRAEDTVLLGRLAVHLHAHPDPDRLLGEVAAVLTAVTDAALREQLAAAFRAAFPGFGPLPEPADGVDGDDDAGIRYRRQLMRQMQRFMSGREEARPGSFLDPSLDEMQSRWLATVLPSLTSQEERVPEIRPGSDESRQLVFDELQRVGSPVFYAIMGVQSGLPDDMVIQMVRSAADPRDLGGQLFIASTVTDSAEDEVRRRAIGLAKAGLLIAAIDHQFRGGPITAAWRGAEAEFLIDVDWEPVLSFVLELPAEKQRNALHRIYDGGDRPETAEIPRLAALRLLMPHLTEERIAMAFRNVMDLPDKAVRRLGLELLAPRLDAGQAETATRAVGSETGRREQAWAMEELVRRLDPEQPGLPDVRRWILTVVTAIRSGTDLAFSATGFDTPTVPGARHHHPAASSLPVDELLPAIREMDVNNQADALYTIALVTRGDLPAALVEEVLRLPGVNASGRESPRSHLISALGSRFPDQCMAAVFDAVMELPHRIPIGDAQAWGWNWTYEYPRGSALLALAERLPDDLAEAALPAIRELPWMAREEVLQRMAPRVGERLAAVLFDYSFEIHEEYRRLPEPTRIPWVLEMTVATTPLEVFLIERQVHLAEMLSALAPRLDADRLARAVQQALDFDNEGPRAWLPARLLPLLDEHHREPLLSSGAIAAMEFTATDPSRLDLLSDLLPYMQTEIARRRAELDAYQESLLPGRRGLLDREELDGLAVPEATEYLRLLGADVLAELQAMPSDGDEDARRLLMQRMLLSPLYAEHIQGLLTRILISAPLPARAAALENMRQILEPDAHAEVVAATLRQAREATIEAAERIQCITALLPYLDQAQHDDLLTDVARLPGPKAEDDSTTRADFIAAVLTDFGKPLAEDPRFPENRPSVAARAVIEDMTRTRSEVLFRIRGPRVLLLDHLAPRLSPDGRARAVELVSSLPELERADGLTVLLQVSEEPDREPLRAALAALTSPFARFWALFTAQDAWKNSGTEPLTALARRTAEDFQEPDQIAVFLLMLAGYAADDQDGWVRHAIDLAGQLSERPRLRLLALAARFALRNPELGRALLDEICALPTSESVYQGFLMVARLGLDRTELAPEHARVLHAAVSSRLRAAAGRGRTTLLRTVAGEGAALAALTGADGVLGMIRSVHEICDEWNWQTG</sequence>
<evidence type="ECO:0000313" key="1">
    <source>
        <dbReference type="EMBL" id="MFC4070963.1"/>
    </source>
</evidence>
<protein>
    <submittedName>
        <fullName evidence="1">Uncharacterized protein</fullName>
    </submittedName>
</protein>